<evidence type="ECO:0000256" key="6">
    <source>
        <dbReference type="ARBA" id="ARBA00023212"/>
    </source>
</evidence>
<dbReference type="PANTHER" id="PTHR21351:SF0">
    <property type="entry name" value="BARDET-BIEDL SYNDROME 5 PROTEIN"/>
    <property type="match status" value="1"/>
</dbReference>
<dbReference type="PANTHER" id="PTHR21351">
    <property type="entry name" value="BARDET-BIEDL SYNDROME PROTEIN 5"/>
    <property type="match status" value="1"/>
</dbReference>
<accession>A0AAD4ZYF1</accession>
<dbReference type="InterPro" id="IPR006606">
    <property type="entry name" value="BBL5"/>
</dbReference>
<keyword evidence="4" id="KW-0963">Cytoplasm</keyword>
<dbReference type="Pfam" id="PF07289">
    <property type="entry name" value="BBL5"/>
    <property type="match status" value="1"/>
</dbReference>
<evidence type="ECO:0000256" key="5">
    <source>
        <dbReference type="ARBA" id="ARBA00023069"/>
    </source>
</evidence>
<evidence type="ECO:0000259" key="8">
    <source>
        <dbReference type="Pfam" id="PF07289"/>
    </source>
</evidence>
<organism evidence="9 10">
    <name type="scientific">Silurus asotus</name>
    <name type="common">Amur catfish</name>
    <name type="synonym">Parasilurus asotus</name>
    <dbReference type="NCBI Taxonomy" id="30991"/>
    <lineage>
        <taxon>Eukaryota</taxon>
        <taxon>Metazoa</taxon>
        <taxon>Chordata</taxon>
        <taxon>Craniata</taxon>
        <taxon>Vertebrata</taxon>
        <taxon>Euteleostomi</taxon>
        <taxon>Actinopterygii</taxon>
        <taxon>Neopterygii</taxon>
        <taxon>Teleostei</taxon>
        <taxon>Ostariophysi</taxon>
        <taxon>Siluriformes</taxon>
        <taxon>Siluridae</taxon>
        <taxon>Silurus</taxon>
    </lineage>
</organism>
<keyword evidence="7" id="KW-0966">Cell projection</keyword>
<comment type="similarity">
    <text evidence="3">Belongs to the BBS5 family.</text>
</comment>
<gene>
    <name evidence="9" type="ORF">C0J50_12553</name>
</gene>
<evidence type="ECO:0000256" key="1">
    <source>
        <dbReference type="ARBA" id="ARBA00004138"/>
    </source>
</evidence>
<dbReference type="GO" id="GO:0036064">
    <property type="term" value="C:ciliary basal body"/>
    <property type="evidence" value="ECO:0007669"/>
    <property type="project" value="TreeGrafter"/>
</dbReference>
<proteinExistence type="inferred from homology"/>
<evidence type="ECO:0000256" key="2">
    <source>
        <dbReference type="ARBA" id="ARBA00004245"/>
    </source>
</evidence>
<dbReference type="GO" id="GO:0060271">
    <property type="term" value="P:cilium assembly"/>
    <property type="evidence" value="ECO:0007669"/>
    <property type="project" value="TreeGrafter"/>
</dbReference>
<dbReference type="AlphaFoldDB" id="A0AAD4ZYF1"/>
<name>A0AAD4ZYF1_SILAS</name>
<dbReference type="EMBL" id="MU600398">
    <property type="protein sequence ID" value="KAI5606377.1"/>
    <property type="molecule type" value="Genomic_DNA"/>
</dbReference>
<keyword evidence="6" id="KW-0206">Cytoskeleton</keyword>
<feature type="non-terminal residue" evidence="9">
    <location>
        <position position="69"/>
    </location>
</feature>
<evidence type="ECO:0000313" key="10">
    <source>
        <dbReference type="Proteomes" id="UP001205998"/>
    </source>
</evidence>
<protein>
    <submittedName>
        <fullName evidence="9">Bardet-Biedl syndrome 5 protein-like</fullName>
    </submittedName>
</protein>
<dbReference type="GO" id="GO:0034464">
    <property type="term" value="C:BBSome"/>
    <property type="evidence" value="ECO:0007669"/>
    <property type="project" value="InterPro"/>
</dbReference>
<comment type="caution">
    <text evidence="9">The sequence shown here is derived from an EMBL/GenBank/DDBJ whole genome shotgun (WGS) entry which is preliminary data.</text>
</comment>
<keyword evidence="10" id="KW-1185">Reference proteome</keyword>
<dbReference type="GO" id="GO:0032266">
    <property type="term" value="F:phosphatidylinositol-3-phosphate binding"/>
    <property type="evidence" value="ECO:0007669"/>
    <property type="project" value="TreeGrafter"/>
</dbReference>
<reference evidence="9" key="1">
    <citation type="submission" date="2018-07" db="EMBL/GenBank/DDBJ databases">
        <title>Comparative genomics of catfishes provides insights into carnivory and benthic adaptation.</title>
        <authorList>
            <person name="Zhang Y."/>
            <person name="Wang D."/>
            <person name="Peng Z."/>
            <person name="Zheng S."/>
            <person name="Shao F."/>
            <person name="Tao W."/>
        </authorList>
    </citation>
    <scope>NUCLEOTIDE SEQUENCE</scope>
    <source>
        <strain evidence="9">Chongqing</strain>
    </source>
</reference>
<feature type="domain" description="BBSome complex member BBS5 PH" evidence="8">
    <location>
        <begin position="8"/>
        <end position="56"/>
    </location>
</feature>
<comment type="subcellular location">
    <subcellularLocation>
        <location evidence="1">Cell projection</location>
        <location evidence="1">Cilium</location>
    </subcellularLocation>
    <subcellularLocation>
        <location evidence="2">Cytoplasm</location>
        <location evidence="2">Cytoskeleton</location>
    </subcellularLocation>
</comment>
<dbReference type="Proteomes" id="UP001205998">
    <property type="component" value="Unassembled WGS sequence"/>
</dbReference>
<sequence length="69" mass="7780">MAGVLDALWEDRDVRFDITPQQMKTRPGEVLIDCLDSIEDTKGNNGDRGAYLISSIYFTIFVDITTIPK</sequence>
<evidence type="ECO:0000313" key="9">
    <source>
        <dbReference type="EMBL" id="KAI5606377.1"/>
    </source>
</evidence>
<evidence type="ECO:0000256" key="7">
    <source>
        <dbReference type="ARBA" id="ARBA00023273"/>
    </source>
</evidence>
<dbReference type="InterPro" id="IPR014003">
    <property type="entry name" value="BBS5_PH"/>
</dbReference>
<evidence type="ECO:0000256" key="3">
    <source>
        <dbReference type="ARBA" id="ARBA00005822"/>
    </source>
</evidence>
<keyword evidence="5" id="KW-0969">Cilium</keyword>
<evidence type="ECO:0000256" key="4">
    <source>
        <dbReference type="ARBA" id="ARBA00022490"/>
    </source>
</evidence>